<evidence type="ECO:0000313" key="2">
    <source>
        <dbReference type="EMBL" id="WOB10791.1"/>
    </source>
</evidence>
<dbReference type="RefSeq" id="WP_316703685.1">
    <property type="nucleotide sequence ID" value="NZ_CP136336.1"/>
</dbReference>
<sequence length="76" mass="8463">MNRNTESAEQRIDVQRSDDLAQWAQKLDASEAQIKEAVQAVGSRASDVEEHLKGSRSTTNAERTKQALKPGSERPR</sequence>
<dbReference type="Proteomes" id="UP001303946">
    <property type="component" value="Chromosome"/>
</dbReference>
<gene>
    <name evidence="2" type="ORF">RXV79_12215</name>
</gene>
<organism evidence="2 3">
    <name type="scientific">Piscinibacter gummiphilus</name>
    <dbReference type="NCBI Taxonomy" id="946333"/>
    <lineage>
        <taxon>Bacteria</taxon>
        <taxon>Pseudomonadati</taxon>
        <taxon>Pseudomonadota</taxon>
        <taxon>Betaproteobacteria</taxon>
        <taxon>Burkholderiales</taxon>
        <taxon>Sphaerotilaceae</taxon>
        <taxon>Piscinibacter</taxon>
    </lineage>
</organism>
<dbReference type="InterPro" id="IPR022037">
    <property type="entry name" value="DUF3606"/>
</dbReference>
<dbReference type="EMBL" id="CP136336">
    <property type="protein sequence ID" value="WOB10791.1"/>
    <property type="molecule type" value="Genomic_DNA"/>
</dbReference>
<keyword evidence="3" id="KW-1185">Reference proteome</keyword>
<evidence type="ECO:0000313" key="3">
    <source>
        <dbReference type="Proteomes" id="UP001303946"/>
    </source>
</evidence>
<evidence type="ECO:0000256" key="1">
    <source>
        <dbReference type="SAM" id="MobiDB-lite"/>
    </source>
</evidence>
<reference evidence="2 3" key="1">
    <citation type="submission" date="2023-10" db="EMBL/GenBank/DDBJ databases">
        <title>Bacteria for the degradation of biodegradable plastic PBAT(Polybutylene adipate terephthalate).</title>
        <authorList>
            <person name="Weon H.-Y."/>
            <person name="Yeon J."/>
        </authorList>
    </citation>
    <scope>NUCLEOTIDE SEQUENCE [LARGE SCALE GENOMIC DNA]</scope>
    <source>
        <strain evidence="2 3">SBD 7-3</strain>
    </source>
</reference>
<dbReference type="Pfam" id="PF12244">
    <property type="entry name" value="DUF3606"/>
    <property type="match status" value="1"/>
</dbReference>
<protein>
    <submittedName>
        <fullName evidence="2">DUF3606 domain-containing protein</fullName>
    </submittedName>
</protein>
<feature type="region of interest" description="Disordered" evidence="1">
    <location>
        <begin position="42"/>
        <end position="76"/>
    </location>
</feature>
<accession>A0ABZ0D201</accession>
<proteinExistence type="predicted"/>
<name>A0ABZ0D201_9BURK</name>